<accession>A0AB39CCY4</accession>
<keyword evidence="1" id="KW-0812">Transmembrane</keyword>
<proteinExistence type="predicted"/>
<feature type="transmembrane region" description="Helical" evidence="1">
    <location>
        <begin position="12"/>
        <end position="33"/>
    </location>
</feature>
<keyword evidence="1" id="KW-1133">Transmembrane helix</keyword>
<keyword evidence="1" id="KW-0472">Membrane</keyword>
<protein>
    <submittedName>
        <fullName evidence="2">Uncharacterized protein</fullName>
    </submittedName>
</protein>
<reference evidence="2" key="1">
    <citation type="submission" date="2024-07" db="EMBL/GenBank/DDBJ databases">
        <authorList>
            <person name="Bringhurst R.M."/>
            <person name="Homer T.E."/>
        </authorList>
    </citation>
    <scope>NUCLEOTIDE SEQUENCE</scope>
</reference>
<evidence type="ECO:0000256" key="1">
    <source>
        <dbReference type="SAM" id="Phobius"/>
    </source>
</evidence>
<name>A0AB39CCY4_9VIRU</name>
<feature type="transmembrane region" description="Helical" evidence="1">
    <location>
        <begin position="45"/>
        <end position="70"/>
    </location>
</feature>
<dbReference type="EMBL" id="PQ015378">
    <property type="protein sequence ID" value="XDJ14716.1"/>
    <property type="molecule type" value="Genomic_DNA"/>
</dbReference>
<organism evidence="2">
    <name type="scientific">Pseudomonas phage RVTF4</name>
    <dbReference type="NCBI Taxonomy" id="3236931"/>
    <lineage>
        <taxon>Viruses</taxon>
    </lineage>
</organism>
<sequence length="80" mass="9024">MNEALSLTRYLFGMGGLLLCFVFVLVALFYHHVKNANLNDPIAEAIAMVYIGATLGLILWFISIPTLCFLRSTYLCYQVM</sequence>
<evidence type="ECO:0000313" key="2">
    <source>
        <dbReference type="EMBL" id="XDJ14716.1"/>
    </source>
</evidence>